<proteinExistence type="predicted"/>
<keyword evidence="3" id="KW-1185">Reference proteome</keyword>
<dbReference type="InterPro" id="IPR018289">
    <property type="entry name" value="MULE_transposase_dom"/>
</dbReference>
<protein>
    <recommendedName>
        <fullName evidence="1">MULE transposase domain-containing protein</fullName>
    </recommendedName>
</protein>
<reference evidence="2 3" key="1">
    <citation type="journal article" date="2015" name="Proc. Natl. Acad. Sci. U.S.A.">
        <title>The resurrection genome of Boea hygrometrica: A blueprint for survival of dehydration.</title>
        <authorList>
            <person name="Xiao L."/>
            <person name="Yang G."/>
            <person name="Zhang L."/>
            <person name="Yang X."/>
            <person name="Zhao S."/>
            <person name="Ji Z."/>
            <person name="Zhou Q."/>
            <person name="Hu M."/>
            <person name="Wang Y."/>
            <person name="Chen M."/>
            <person name="Xu Y."/>
            <person name="Jin H."/>
            <person name="Xiao X."/>
            <person name="Hu G."/>
            <person name="Bao F."/>
            <person name="Hu Y."/>
            <person name="Wan P."/>
            <person name="Li L."/>
            <person name="Deng X."/>
            <person name="Kuang T."/>
            <person name="Xiang C."/>
            <person name="Zhu J.K."/>
            <person name="Oliver M.J."/>
            <person name="He Y."/>
        </authorList>
    </citation>
    <scope>NUCLEOTIDE SEQUENCE [LARGE SCALE GENOMIC DNA]</scope>
    <source>
        <strain evidence="3">cv. XS01</strain>
    </source>
</reference>
<dbReference type="EMBL" id="KV006970">
    <property type="protein sequence ID" value="KZV32004.1"/>
    <property type="molecule type" value="Genomic_DNA"/>
</dbReference>
<name>A0A2Z7BBX4_9LAMI</name>
<feature type="domain" description="MULE transposase" evidence="1">
    <location>
        <begin position="1"/>
        <end position="81"/>
    </location>
</feature>
<dbReference type="AlphaFoldDB" id="A0A2Z7BBX4"/>
<accession>A0A2Z7BBX4</accession>
<evidence type="ECO:0000313" key="3">
    <source>
        <dbReference type="Proteomes" id="UP000250235"/>
    </source>
</evidence>
<evidence type="ECO:0000313" key="2">
    <source>
        <dbReference type="EMBL" id="KZV32004.1"/>
    </source>
</evidence>
<evidence type="ECO:0000259" key="1">
    <source>
        <dbReference type="Pfam" id="PF10551"/>
    </source>
</evidence>
<dbReference type="PANTHER" id="PTHR47718">
    <property type="entry name" value="OS01G0519700 PROTEIN"/>
    <property type="match status" value="1"/>
</dbReference>
<gene>
    <name evidence="2" type="ORF">F511_39216</name>
</gene>
<dbReference type="OrthoDB" id="747268at2759"/>
<dbReference type="Pfam" id="PF10551">
    <property type="entry name" value="MULE"/>
    <property type="match status" value="1"/>
</dbReference>
<sequence length="185" mass="21041">MIFAPFVGVNHHHHQIIVFGCGFLSNEKTESFVWLFSKFIEAMPKGAPNVIITDQDPAITKAIAHAFPQIVHRYCLWHILNKFSDKIDPLTFPEHYRKIKDVIANSSTPEQFEKSWEEVIENNATAEFKGNVAAKFYDTMQLLISKKGTQLLVLTEKDAPADEQCICWKDTCNIKTMIALPAVAY</sequence>
<organism evidence="2 3">
    <name type="scientific">Dorcoceras hygrometricum</name>
    <dbReference type="NCBI Taxonomy" id="472368"/>
    <lineage>
        <taxon>Eukaryota</taxon>
        <taxon>Viridiplantae</taxon>
        <taxon>Streptophyta</taxon>
        <taxon>Embryophyta</taxon>
        <taxon>Tracheophyta</taxon>
        <taxon>Spermatophyta</taxon>
        <taxon>Magnoliopsida</taxon>
        <taxon>eudicotyledons</taxon>
        <taxon>Gunneridae</taxon>
        <taxon>Pentapetalae</taxon>
        <taxon>asterids</taxon>
        <taxon>lamiids</taxon>
        <taxon>Lamiales</taxon>
        <taxon>Gesneriaceae</taxon>
        <taxon>Didymocarpoideae</taxon>
        <taxon>Trichosporeae</taxon>
        <taxon>Loxocarpinae</taxon>
        <taxon>Dorcoceras</taxon>
    </lineage>
</organism>
<dbReference type="Proteomes" id="UP000250235">
    <property type="component" value="Unassembled WGS sequence"/>
</dbReference>